<sequence>MRINRLVAELPATLVAAGVALVVEVGLRTTSLPRLARLLGTPLAVGTDAAGPEAMTAPAALRLEPWARRRVRATRRVLRRWPLGDTCLRQALVSGQRLRRLGPSLHVGVAKIDGEIRAHAWLVIRGGVLDPMAAAASYLDLAQTDPGRHK</sequence>
<evidence type="ECO:0000259" key="1">
    <source>
        <dbReference type="Pfam" id="PF13471"/>
    </source>
</evidence>
<reference evidence="2 3" key="1">
    <citation type="submission" date="2019-07" db="EMBL/GenBank/DDBJ databases">
        <authorList>
            <person name="Zhou L.-Y."/>
        </authorList>
    </citation>
    <scope>NUCLEOTIDE SEQUENCE [LARGE SCALE GENOMIC DNA]</scope>
    <source>
        <strain evidence="2 3">YIM 101269</strain>
    </source>
</reference>
<accession>A0A553JX61</accession>
<keyword evidence="3" id="KW-1185">Reference proteome</keyword>
<dbReference type="InterPro" id="IPR032708">
    <property type="entry name" value="McjB_C"/>
</dbReference>
<proteinExistence type="predicted"/>
<organism evidence="2 3">
    <name type="scientific">Tessaracoccus rhinocerotis</name>
    <dbReference type="NCBI Taxonomy" id="1689449"/>
    <lineage>
        <taxon>Bacteria</taxon>
        <taxon>Bacillati</taxon>
        <taxon>Actinomycetota</taxon>
        <taxon>Actinomycetes</taxon>
        <taxon>Propionibacteriales</taxon>
        <taxon>Propionibacteriaceae</taxon>
        <taxon>Tessaracoccus</taxon>
    </lineage>
</organism>
<dbReference type="NCBIfam" id="NF033537">
    <property type="entry name" value="lasso_biosyn_B2"/>
    <property type="match status" value="1"/>
</dbReference>
<dbReference type="OrthoDB" id="3629336at2"/>
<dbReference type="RefSeq" id="WP_143939169.1">
    <property type="nucleotide sequence ID" value="NZ_VKKG01000006.1"/>
</dbReference>
<evidence type="ECO:0000313" key="2">
    <source>
        <dbReference type="EMBL" id="TRY17026.1"/>
    </source>
</evidence>
<dbReference type="InterPro" id="IPR053521">
    <property type="entry name" value="McjB-like"/>
</dbReference>
<dbReference type="EMBL" id="VKKG01000006">
    <property type="protein sequence ID" value="TRY17026.1"/>
    <property type="molecule type" value="Genomic_DNA"/>
</dbReference>
<dbReference type="Proteomes" id="UP000317638">
    <property type="component" value="Unassembled WGS sequence"/>
</dbReference>
<name>A0A553JX61_9ACTN</name>
<gene>
    <name evidence="2" type="ORF">FOJ82_14335</name>
</gene>
<dbReference type="Pfam" id="PF13471">
    <property type="entry name" value="Transglut_core3"/>
    <property type="match status" value="1"/>
</dbReference>
<evidence type="ECO:0000313" key="3">
    <source>
        <dbReference type="Proteomes" id="UP000317638"/>
    </source>
</evidence>
<feature type="domain" description="Microcin J25-processing protein McjB C-terminal" evidence="1">
    <location>
        <begin position="31"/>
        <end position="130"/>
    </location>
</feature>
<dbReference type="AlphaFoldDB" id="A0A553JX61"/>
<comment type="caution">
    <text evidence="2">The sequence shown here is derived from an EMBL/GenBank/DDBJ whole genome shotgun (WGS) entry which is preliminary data.</text>
</comment>
<protein>
    <submittedName>
        <fullName evidence="2">Lasso peptide biosynthesis B2 protein</fullName>
    </submittedName>
</protein>